<comment type="similarity">
    <text evidence="2">Belongs to the cation transport ATPase (P-type) (TC 3.A.3) family. Type IB subfamily.</text>
</comment>
<feature type="transmembrane region" description="Helical" evidence="13">
    <location>
        <begin position="246"/>
        <end position="265"/>
    </location>
</feature>
<dbReference type="InterPro" id="IPR023298">
    <property type="entry name" value="ATPase_P-typ_TM_dom_sf"/>
</dbReference>
<evidence type="ECO:0000256" key="4">
    <source>
        <dbReference type="ARBA" id="ARBA00022475"/>
    </source>
</evidence>
<keyword evidence="7" id="KW-0547">Nucleotide-binding</keyword>
<dbReference type="HOGENOM" id="CLU_001771_0_3_2"/>
<dbReference type="Gene3D" id="3.40.50.1000">
    <property type="entry name" value="HAD superfamily/HAD-like"/>
    <property type="match status" value="1"/>
</dbReference>
<protein>
    <submittedName>
        <fullName evidence="15">Heavy metal translocating P-type ATPase</fullName>
    </submittedName>
</protein>
<dbReference type="RefSeq" id="WP_013603779.1">
    <property type="nucleotide sequence ID" value="NC_015151.1"/>
</dbReference>
<dbReference type="SFLD" id="SFLDG00002">
    <property type="entry name" value="C1.7:_P-type_atpase_like"/>
    <property type="match status" value="1"/>
</dbReference>
<dbReference type="eggNOG" id="arCOG01576">
    <property type="taxonomic scope" value="Archaea"/>
</dbReference>
<evidence type="ECO:0000256" key="1">
    <source>
        <dbReference type="ARBA" id="ARBA00004651"/>
    </source>
</evidence>
<dbReference type="FunFam" id="2.70.150.10:FF:000002">
    <property type="entry name" value="Copper-transporting ATPase 1, putative"/>
    <property type="match status" value="1"/>
</dbReference>
<dbReference type="InterPro" id="IPR044492">
    <property type="entry name" value="P_typ_ATPase_HD_dom"/>
</dbReference>
<dbReference type="SFLD" id="SFLDF00027">
    <property type="entry name" value="p-type_atpase"/>
    <property type="match status" value="1"/>
</dbReference>
<dbReference type="PANTHER" id="PTHR43520">
    <property type="entry name" value="ATP7, ISOFORM B"/>
    <property type="match status" value="1"/>
</dbReference>
<dbReference type="PRINTS" id="PR00119">
    <property type="entry name" value="CATATPASE"/>
</dbReference>
<feature type="transmembrane region" description="Helical" evidence="13">
    <location>
        <begin position="178"/>
        <end position="200"/>
    </location>
</feature>
<dbReference type="AlphaFoldDB" id="F0QU76"/>
<feature type="transmembrane region" description="Helical" evidence="13">
    <location>
        <begin position="425"/>
        <end position="450"/>
    </location>
</feature>
<dbReference type="PROSITE" id="PS01047">
    <property type="entry name" value="HMA_1"/>
    <property type="match status" value="1"/>
</dbReference>
<dbReference type="InterPro" id="IPR036163">
    <property type="entry name" value="HMA_dom_sf"/>
</dbReference>
<evidence type="ECO:0000256" key="10">
    <source>
        <dbReference type="ARBA" id="ARBA00022989"/>
    </source>
</evidence>
<evidence type="ECO:0000256" key="6">
    <source>
        <dbReference type="ARBA" id="ARBA00022723"/>
    </source>
</evidence>
<dbReference type="SUPFAM" id="SSF55008">
    <property type="entry name" value="HMA, heavy metal-associated domain"/>
    <property type="match status" value="1"/>
</dbReference>
<dbReference type="NCBIfam" id="TIGR01494">
    <property type="entry name" value="ATPase_P-type"/>
    <property type="match status" value="1"/>
</dbReference>
<dbReference type="InterPro" id="IPR001757">
    <property type="entry name" value="P_typ_ATPase"/>
</dbReference>
<evidence type="ECO:0000256" key="3">
    <source>
        <dbReference type="ARBA" id="ARBA00022448"/>
    </source>
</evidence>
<dbReference type="Pfam" id="PF00122">
    <property type="entry name" value="E1-E2_ATPase"/>
    <property type="match status" value="1"/>
</dbReference>
<evidence type="ECO:0000256" key="13">
    <source>
        <dbReference type="SAM" id="Phobius"/>
    </source>
</evidence>
<dbReference type="InterPro" id="IPR023214">
    <property type="entry name" value="HAD_sf"/>
</dbReference>
<dbReference type="GO" id="GO:0016887">
    <property type="term" value="F:ATP hydrolysis activity"/>
    <property type="evidence" value="ECO:0007669"/>
    <property type="project" value="InterPro"/>
</dbReference>
<feature type="transmembrane region" description="Helical" evidence="13">
    <location>
        <begin position="456"/>
        <end position="480"/>
    </location>
</feature>
<dbReference type="STRING" id="985053.VMUT_0404"/>
<dbReference type="PANTHER" id="PTHR43520:SF8">
    <property type="entry name" value="P-TYPE CU(+) TRANSPORTER"/>
    <property type="match status" value="1"/>
</dbReference>
<dbReference type="InterPro" id="IPR036412">
    <property type="entry name" value="HAD-like_sf"/>
</dbReference>
<dbReference type="InterPro" id="IPR023299">
    <property type="entry name" value="ATPase_P-typ_cyto_dom_N"/>
</dbReference>
<dbReference type="PROSITE" id="PS00154">
    <property type="entry name" value="ATPASE_E1_E2"/>
    <property type="match status" value="1"/>
</dbReference>
<dbReference type="SUPFAM" id="SSF56784">
    <property type="entry name" value="HAD-like"/>
    <property type="match status" value="1"/>
</dbReference>
<dbReference type="OrthoDB" id="8588at2157"/>
<keyword evidence="12 13" id="KW-0472">Membrane</keyword>
<keyword evidence="9" id="KW-1278">Translocase</keyword>
<dbReference type="NCBIfam" id="TIGR01525">
    <property type="entry name" value="ATPase-IB_hvy"/>
    <property type="match status" value="1"/>
</dbReference>
<comment type="subcellular location">
    <subcellularLocation>
        <location evidence="1">Cell membrane</location>
        <topology evidence="1">Multi-pass membrane protein</topology>
    </subcellularLocation>
</comment>
<feature type="transmembrane region" description="Helical" evidence="13">
    <location>
        <begin position="788"/>
        <end position="805"/>
    </location>
</feature>
<dbReference type="Proteomes" id="UP000007485">
    <property type="component" value="Chromosome"/>
</dbReference>
<dbReference type="GO" id="GO:0005507">
    <property type="term" value="F:copper ion binding"/>
    <property type="evidence" value="ECO:0007669"/>
    <property type="project" value="TreeGrafter"/>
</dbReference>
<dbReference type="CDD" id="cd00371">
    <property type="entry name" value="HMA"/>
    <property type="match status" value="1"/>
</dbReference>
<dbReference type="GeneID" id="10288056"/>
<evidence type="ECO:0000259" key="14">
    <source>
        <dbReference type="PROSITE" id="PS50846"/>
    </source>
</evidence>
<dbReference type="Gene3D" id="3.30.70.100">
    <property type="match status" value="1"/>
</dbReference>
<dbReference type="KEGG" id="vmo:VMUT_0404"/>
<feature type="transmembrane region" description="Helical" evidence="13">
    <location>
        <begin position="206"/>
        <end position="226"/>
    </location>
</feature>
<keyword evidence="11" id="KW-0406">Ion transport</keyword>
<dbReference type="Pfam" id="PF00702">
    <property type="entry name" value="Hydrolase"/>
    <property type="match status" value="1"/>
</dbReference>
<dbReference type="SFLD" id="SFLDS00003">
    <property type="entry name" value="Haloacid_Dehalogenase"/>
    <property type="match status" value="1"/>
</dbReference>
<organism evidence="15 16">
    <name type="scientific">Vulcanisaeta moutnovskia (strain 768-28)</name>
    <dbReference type="NCBI Taxonomy" id="985053"/>
    <lineage>
        <taxon>Archaea</taxon>
        <taxon>Thermoproteota</taxon>
        <taxon>Thermoprotei</taxon>
        <taxon>Thermoproteales</taxon>
        <taxon>Thermoproteaceae</taxon>
        <taxon>Vulcanisaeta</taxon>
    </lineage>
</organism>
<sequence>MSDADTSIANVRVGLRFGGRTREVTLKIIGMHCATCSLTVQKALLSVPGVLTANVSLASDEAKVVVDEARINYRALLKAVQRAGYDVYREEVKVYLRSLNPDDEPAIMRALSRIGVFNVGFDLTNHSVIIEYNPLDITSDELATMLRRSGFTVINVSKASEIDLDVDRRTVESDLRDILRRLVVAVPLTISIFIMMVLTMTSLIPIPLYNLLSFILATPVQFYSGWRFIKGAIRAFRNATANMDTLVALGTLSAYVFSILVLINLLPGTTFFDSSAAVITFILIGRYLEVRARLHASSAIRELARLQPRVARVIKGNAEVEASVTEVEPGDLVVVRQGEAIPVDGIVDGGEGYVDESSMSGEYMPVHRVPGDVVLAGTHLVRGYLVIRTTRNGRYTLLSQIIKLARQAQASRLPIQSLVDRGSAVFTWVVISVGILTLITWLLLGAPIYLAVMHMAAVLVVACPCALGLATPISVVVGVGRAAQKGIVIKDADALERLVRARVVAFDKTGTLTMGRPRVFSIVGDENVLALAATAEARSEHPLAKAIVENAMEKGVMPSDVSSFDSIQGMGVISQLSDGSVIAVGNERLVKGMEAELPKYIEDEAQGLRSLGYTVVYVVVNNTVRGALAIGDMVRPEAPKVISELRRLGINVVMLTGDNEVNARLIARKLGIEEVHANLLPDDKVNIINELRGKYGLIAMVGDGVNDAAALNAADVGIAMGSGSDITKEAGDVVLLRNRLDQLIDLITLSRRVLNNIKFNLIYAFLYNIVLIPIAAGVVPGVTLRPEWAGLAMAMSSISVTLNALRLRRA</sequence>
<dbReference type="GO" id="GO:0055070">
    <property type="term" value="P:copper ion homeostasis"/>
    <property type="evidence" value="ECO:0007669"/>
    <property type="project" value="TreeGrafter"/>
</dbReference>
<dbReference type="InterPro" id="IPR008250">
    <property type="entry name" value="ATPase_P-typ_transduc_dom_A_sf"/>
</dbReference>
<dbReference type="eggNOG" id="arCOG02763">
    <property type="taxonomic scope" value="Archaea"/>
</dbReference>
<dbReference type="InterPro" id="IPR027256">
    <property type="entry name" value="P-typ_ATPase_IB"/>
</dbReference>
<keyword evidence="6" id="KW-0479">Metal-binding</keyword>
<feature type="domain" description="HMA" evidence="14">
    <location>
        <begin position="22"/>
        <end position="88"/>
    </location>
</feature>
<keyword evidence="10 13" id="KW-1133">Transmembrane helix</keyword>
<dbReference type="Gene3D" id="2.70.150.10">
    <property type="entry name" value="Calcium-transporting ATPase, cytoplasmic transduction domain A"/>
    <property type="match status" value="1"/>
</dbReference>
<gene>
    <name evidence="15" type="ordered locus">VMUT_0404</name>
</gene>
<dbReference type="InterPro" id="IPR059000">
    <property type="entry name" value="ATPase_P-type_domA"/>
</dbReference>
<dbReference type="EMBL" id="CP002529">
    <property type="protein sequence ID" value="ADY00616.1"/>
    <property type="molecule type" value="Genomic_DNA"/>
</dbReference>
<dbReference type="Pfam" id="PF00403">
    <property type="entry name" value="HMA"/>
    <property type="match status" value="1"/>
</dbReference>
<evidence type="ECO:0000256" key="11">
    <source>
        <dbReference type="ARBA" id="ARBA00023065"/>
    </source>
</evidence>
<dbReference type="NCBIfam" id="TIGR01511">
    <property type="entry name" value="ATPase-IB1_Cu"/>
    <property type="match status" value="1"/>
</dbReference>
<dbReference type="CDD" id="cd02094">
    <property type="entry name" value="P-type_ATPase_Cu-like"/>
    <property type="match status" value="1"/>
</dbReference>
<dbReference type="SUPFAM" id="SSF81665">
    <property type="entry name" value="Calcium ATPase, transmembrane domain M"/>
    <property type="match status" value="1"/>
</dbReference>
<evidence type="ECO:0000256" key="5">
    <source>
        <dbReference type="ARBA" id="ARBA00022692"/>
    </source>
</evidence>
<keyword evidence="16" id="KW-1185">Reference proteome</keyword>
<dbReference type="InterPro" id="IPR006121">
    <property type="entry name" value="HMA_dom"/>
</dbReference>
<evidence type="ECO:0000256" key="12">
    <source>
        <dbReference type="ARBA" id="ARBA00023136"/>
    </source>
</evidence>
<proteinExistence type="inferred from homology"/>
<evidence type="ECO:0000256" key="2">
    <source>
        <dbReference type="ARBA" id="ARBA00006024"/>
    </source>
</evidence>
<name>F0QU76_VULM7</name>
<dbReference type="InterPro" id="IPR017969">
    <property type="entry name" value="Heavy-metal-associated_CS"/>
</dbReference>
<accession>F0QU76</accession>
<dbReference type="Gene3D" id="3.40.1110.10">
    <property type="entry name" value="Calcium-transporting ATPase, cytoplasmic domain N"/>
    <property type="match status" value="1"/>
</dbReference>
<feature type="transmembrane region" description="Helical" evidence="13">
    <location>
        <begin position="761"/>
        <end position="782"/>
    </location>
</feature>
<dbReference type="PROSITE" id="PS50846">
    <property type="entry name" value="HMA_2"/>
    <property type="match status" value="1"/>
</dbReference>
<reference evidence="15 16" key="1">
    <citation type="journal article" date="2011" name="J. Bacteriol.">
        <title>Complete genome sequence of 'Vulcanisaeta moutnovskia' strain 768-28, a novel member of the hyperthermophilic crenarchaeal genus vulcanisaeta.</title>
        <authorList>
            <person name="Gumerov V.M."/>
            <person name="Mardanov A.V."/>
            <person name="Beletsky A.V."/>
            <person name="Prokofeva M.I."/>
            <person name="Bonch-Osmolovskaya E.A."/>
            <person name="Ravin N.V."/>
            <person name="Skryabin K.G."/>
        </authorList>
    </citation>
    <scope>NUCLEOTIDE SEQUENCE [LARGE SCALE GENOMIC DNA]</scope>
    <source>
        <strain evidence="15 16">768-28</strain>
    </source>
</reference>
<feature type="transmembrane region" description="Helical" evidence="13">
    <location>
        <begin position="271"/>
        <end position="288"/>
    </location>
</feature>
<dbReference type="SUPFAM" id="SSF81653">
    <property type="entry name" value="Calcium ATPase, transduction domain A"/>
    <property type="match status" value="1"/>
</dbReference>
<dbReference type="GO" id="GO:0043682">
    <property type="term" value="F:P-type divalent copper transporter activity"/>
    <property type="evidence" value="ECO:0007669"/>
    <property type="project" value="TreeGrafter"/>
</dbReference>
<evidence type="ECO:0000256" key="9">
    <source>
        <dbReference type="ARBA" id="ARBA00022967"/>
    </source>
</evidence>
<keyword evidence="3" id="KW-0813">Transport</keyword>
<keyword evidence="4" id="KW-1003">Cell membrane</keyword>
<dbReference type="FunFam" id="3.40.50.1000:FF:000020">
    <property type="entry name" value="Probable cation-transporting P-type ATPase"/>
    <property type="match status" value="1"/>
</dbReference>
<dbReference type="FunFam" id="3.30.70.100:FF:000001">
    <property type="entry name" value="ATPase copper transporting beta"/>
    <property type="match status" value="1"/>
</dbReference>
<dbReference type="GO" id="GO:0005886">
    <property type="term" value="C:plasma membrane"/>
    <property type="evidence" value="ECO:0007669"/>
    <property type="project" value="UniProtKB-SubCell"/>
</dbReference>
<evidence type="ECO:0000256" key="8">
    <source>
        <dbReference type="ARBA" id="ARBA00022840"/>
    </source>
</evidence>
<dbReference type="GO" id="GO:0005524">
    <property type="term" value="F:ATP binding"/>
    <property type="evidence" value="ECO:0007669"/>
    <property type="project" value="UniProtKB-KW"/>
</dbReference>
<keyword evidence="8" id="KW-0067">ATP-binding</keyword>
<keyword evidence="5 13" id="KW-0812">Transmembrane</keyword>
<evidence type="ECO:0000256" key="7">
    <source>
        <dbReference type="ARBA" id="ARBA00022741"/>
    </source>
</evidence>
<evidence type="ECO:0000313" key="16">
    <source>
        <dbReference type="Proteomes" id="UP000007485"/>
    </source>
</evidence>
<evidence type="ECO:0000313" key="15">
    <source>
        <dbReference type="EMBL" id="ADY00616.1"/>
    </source>
</evidence>
<dbReference type="InterPro" id="IPR018303">
    <property type="entry name" value="ATPase_P-typ_P_site"/>
</dbReference>